<feature type="compositionally biased region" description="Basic and acidic residues" evidence="1">
    <location>
        <begin position="174"/>
        <end position="183"/>
    </location>
</feature>
<evidence type="ECO:0000313" key="3">
    <source>
        <dbReference type="Proteomes" id="UP000256690"/>
    </source>
</evidence>
<reference evidence="2 3" key="1">
    <citation type="journal article" date="2018" name="IMA Fungus">
        <title>IMA Genome-F 9: Draft genome sequence of Annulohypoxylon stygium, Aspergillus mulundensis, Berkeleyomyces basicola (syn. Thielaviopsis basicola), Ceratocystis smalleyi, two Cercospora beticola strains, Coleophoma cylindrospora, Fusarium fracticaudum, Phialophora cf. hyalina, and Morchella septimelata.</title>
        <authorList>
            <person name="Wingfield B.D."/>
            <person name="Bills G.F."/>
            <person name="Dong Y."/>
            <person name="Huang W."/>
            <person name="Nel W.J."/>
            <person name="Swalarsk-Parry B.S."/>
            <person name="Vaghefi N."/>
            <person name="Wilken P.M."/>
            <person name="An Z."/>
            <person name="de Beer Z.W."/>
            <person name="De Vos L."/>
            <person name="Chen L."/>
            <person name="Duong T.A."/>
            <person name="Gao Y."/>
            <person name="Hammerbacher A."/>
            <person name="Kikkert J.R."/>
            <person name="Li Y."/>
            <person name="Li H."/>
            <person name="Li K."/>
            <person name="Li Q."/>
            <person name="Liu X."/>
            <person name="Ma X."/>
            <person name="Naidoo K."/>
            <person name="Pethybridge S.J."/>
            <person name="Sun J."/>
            <person name="Steenkamp E.T."/>
            <person name="van der Nest M.A."/>
            <person name="van Wyk S."/>
            <person name="Wingfield M.J."/>
            <person name="Xiong C."/>
            <person name="Yue Q."/>
            <person name="Zhang X."/>
        </authorList>
    </citation>
    <scope>NUCLEOTIDE SEQUENCE [LARGE SCALE GENOMIC DNA]</scope>
    <source>
        <strain evidence="2 3">DSM 5745</strain>
    </source>
</reference>
<feature type="compositionally biased region" description="Basic and acidic residues" evidence="1">
    <location>
        <begin position="33"/>
        <end position="42"/>
    </location>
</feature>
<dbReference type="AlphaFoldDB" id="A0A3D8QZH1"/>
<protein>
    <submittedName>
        <fullName evidence="2">Uncharacterized protein</fullName>
    </submittedName>
</protein>
<organism evidence="2 3">
    <name type="scientific">Aspergillus mulundensis</name>
    <dbReference type="NCBI Taxonomy" id="1810919"/>
    <lineage>
        <taxon>Eukaryota</taxon>
        <taxon>Fungi</taxon>
        <taxon>Dikarya</taxon>
        <taxon>Ascomycota</taxon>
        <taxon>Pezizomycotina</taxon>
        <taxon>Eurotiomycetes</taxon>
        <taxon>Eurotiomycetidae</taxon>
        <taxon>Eurotiales</taxon>
        <taxon>Aspergillaceae</taxon>
        <taxon>Aspergillus</taxon>
        <taxon>Aspergillus subgen. Nidulantes</taxon>
    </lineage>
</organism>
<feature type="region of interest" description="Disordered" evidence="1">
    <location>
        <begin position="142"/>
        <end position="203"/>
    </location>
</feature>
<dbReference type="RefSeq" id="XP_026600147.1">
    <property type="nucleotide sequence ID" value="XM_026751061.1"/>
</dbReference>
<dbReference type="GeneID" id="38119415"/>
<keyword evidence="3" id="KW-1185">Reference proteome</keyword>
<feature type="compositionally biased region" description="Basic and acidic residues" evidence="1">
    <location>
        <begin position="192"/>
        <end position="203"/>
    </location>
</feature>
<feature type="compositionally biased region" description="Basic and acidic residues" evidence="1">
    <location>
        <begin position="16"/>
        <end position="26"/>
    </location>
</feature>
<comment type="caution">
    <text evidence="2">The sequence shown here is derived from an EMBL/GenBank/DDBJ whole genome shotgun (WGS) entry which is preliminary data.</text>
</comment>
<dbReference type="Proteomes" id="UP000256690">
    <property type="component" value="Unassembled WGS sequence"/>
</dbReference>
<feature type="compositionally biased region" description="Low complexity" evidence="1">
    <location>
        <begin position="143"/>
        <end position="155"/>
    </location>
</feature>
<proteinExistence type="predicted"/>
<evidence type="ECO:0000256" key="1">
    <source>
        <dbReference type="SAM" id="MobiDB-lite"/>
    </source>
</evidence>
<gene>
    <name evidence="2" type="ORF">DSM5745_09045</name>
</gene>
<feature type="region of interest" description="Disordered" evidence="1">
    <location>
        <begin position="1"/>
        <end position="44"/>
    </location>
</feature>
<sequence>MPAAGQWGRPAVGAGVDDRPQGRDRGGEDDDVCLERPPDGEGGHGMAIMALASLPIVRVPGHCMDERQTQANSQETQPHQARKRRLLLPLHVHAPEHARGEYGEGEVYRATDGFPQCLKSAVQYGPDICNITRAYSPENTPYAAAPPAASSSQAPGDPICNDLDANDAPQEARAPPDGREKAQQQRGVGDAADARRQDREELA</sequence>
<name>A0A3D8QZH1_9EURO</name>
<evidence type="ECO:0000313" key="2">
    <source>
        <dbReference type="EMBL" id="RDW67179.1"/>
    </source>
</evidence>
<accession>A0A3D8QZH1</accession>
<dbReference type="EMBL" id="PVWQ01000012">
    <property type="protein sequence ID" value="RDW67179.1"/>
    <property type="molecule type" value="Genomic_DNA"/>
</dbReference>